<dbReference type="AlphaFoldDB" id="A0A328AZD2"/>
<keyword evidence="1" id="KW-0812">Transmembrane</keyword>
<evidence type="ECO:0000256" key="1">
    <source>
        <dbReference type="SAM" id="Phobius"/>
    </source>
</evidence>
<proteinExistence type="predicted"/>
<keyword evidence="3" id="KW-1185">Reference proteome</keyword>
<accession>A0A328AZD2</accession>
<dbReference type="Proteomes" id="UP000249842">
    <property type="component" value="Unassembled WGS sequence"/>
</dbReference>
<evidence type="ECO:0000313" key="3">
    <source>
        <dbReference type="Proteomes" id="UP000249842"/>
    </source>
</evidence>
<evidence type="ECO:0000313" key="2">
    <source>
        <dbReference type="EMBL" id="RAK59655.1"/>
    </source>
</evidence>
<reference evidence="3" key="1">
    <citation type="submission" date="2018-05" db="EMBL/GenBank/DDBJ databases">
        <authorList>
            <person name="Li X."/>
        </authorList>
    </citation>
    <scope>NUCLEOTIDE SEQUENCE [LARGE SCALE GENOMIC DNA]</scope>
    <source>
        <strain evidence="3">HKS-05</strain>
    </source>
</reference>
<keyword evidence="1" id="KW-1133">Transmembrane helix</keyword>
<keyword evidence="1" id="KW-0472">Membrane</keyword>
<dbReference type="EMBL" id="QFYP01000001">
    <property type="protein sequence ID" value="RAK59655.1"/>
    <property type="molecule type" value="Genomic_DNA"/>
</dbReference>
<feature type="transmembrane region" description="Helical" evidence="1">
    <location>
        <begin position="23"/>
        <end position="45"/>
    </location>
</feature>
<dbReference type="OrthoDB" id="7202252at2"/>
<name>A0A328AZD2_9CAUL</name>
<protein>
    <recommendedName>
        <fullName evidence="4">LPS export ABC transporter periplasmic protein LptC</fullName>
    </recommendedName>
</protein>
<dbReference type="Pfam" id="PF06835">
    <property type="entry name" value="LptC"/>
    <property type="match status" value="1"/>
</dbReference>
<dbReference type="InterPro" id="IPR010664">
    <property type="entry name" value="LipoPS_assembly_LptC-rel"/>
</dbReference>
<organism evidence="2 3">
    <name type="scientific">Phenylobacterium hankyongense</name>
    <dbReference type="NCBI Taxonomy" id="1813876"/>
    <lineage>
        <taxon>Bacteria</taxon>
        <taxon>Pseudomonadati</taxon>
        <taxon>Pseudomonadota</taxon>
        <taxon>Alphaproteobacteria</taxon>
        <taxon>Caulobacterales</taxon>
        <taxon>Caulobacteraceae</taxon>
        <taxon>Phenylobacterium</taxon>
    </lineage>
</organism>
<comment type="caution">
    <text evidence="2">The sequence shown here is derived from an EMBL/GenBank/DDBJ whole genome shotgun (WGS) entry which is preliminary data.</text>
</comment>
<gene>
    <name evidence="2" type="ORF">DJ021_07485</name>
</gene>
<evidence type="ECO:0008006" key="4">
    <source>
        <dbReference type="Google" id="ProtNLM"/>
    </source>
</evidence>
<sequence length="200" mass="21573">MIAAPDRRAGFARWRRRSRLIRLLRIALPVSIFLIFAGMAGAVAYNTFGAEPPPPKDTNAPIRLVNPRFVGRDDKGRAFLLTAVTATRDPQEYQRVLLDHPALVLDEEGTDPLRVTAHEGVYNEGDGKLEVHGGVRLSGAKAAFDTAASLFDTKTGELVGSGPIQGSGSLGEITAKSYGVYGKGERMIFKGGVHTRLDSK</sequence>
<dbReference type="RefSeq" id="WP_111456948.1">
    <property type="nucleotide sequence ID" value="NZ_QFYP01000001.1"/>
</dbReference>